<dbReference type="PANTHER" id="PTHR31465">
    <property type="entry name" value="PROTEIN RTA1-RELATED"/>
    <property type="match status" value="1"/>
</dbReference>
<feature type="transmembrane region" description="Helical" evidence="5">
    <location>
        <begin position="6"/>
        <end position="28"/>
    </location>
</feature>
<dbReference type="InterPro" id="IPR007568">
    <property type="entry name" value="RTA1"/>
</dbReference>
<comment type="subcellular location">
    <subcellularLocation>
        <location evidence="1">Membrane</location>
        <topology evidence="1">Multi-pass membrane protein</topology>
    </subcellularLocation>
</comment>
<dbReference type="Proteomes" id="UP000663850">
    <property type="component" value="Unassembled WGS sequence"/>
</dbReference>
<dbReference type="AlphaFoldDB" id="A0A8H3CE29"/>
<evidence type="ECO:0000256" key="1">
    <source>
        <dbReference type="ARBA" id="ARBA00004141"/>
    </source>
</evidence>
<dbReference type="Pfam" id="PF04479">
    <property type="entry name" value="RTA1"/>
    <property type="match status" value="1"/>
</dbReference>
<evidence type="ECO:0000256" key="4">
    <source>
        <dbReference type="ARBA" id="ARBA00023136"/>
    </source>
</evidence>
<feature type="transmembrane region" description="Helical" evidence="5">
    <location>
        <begin position="48"/>
        <end position="68"/>
    </location>
</feature>
<sequence>MLAGIVIQLAAVTLFDLLSIEFVIRYAFGRPAHGASTDHEKHKIPKRVVLMLVGLGIASVFILIRSIYRTIELTDGWNGRIISTEKWFNWFDGGAIVMAMVTFNVFHPGFLIKDYGNKLLDFGQTPTNGSQEQKLPDEV</sequence>
<dbReference type="PANTHER" id="PTHR31465:SF9">
    <property type="entry name" value="SPHINGOID LONG-CHAIN BASE TRANSPORTER RSB1"/>
    <property type="match status" value="1"/>
</dbReference>
<evidence type="ECO:0000256" key="2">
    <source>
        <dbReference type="ARBA" id="ARBA00022692"/>
    </source>
</evidence>
<reference evidence="6" key="1">
    <citation type="submission" date="2021-01" db="EMBL/GenBank/DDBJ databases">
        <authorList>
            <person name="Kaushik A."/>
        </authorList>
    </citation>
    <scope>NUCLEOTIDE SEQUENCE</scope>
    <source>
        <strain evidence="6">Type strain: AG8-Rh-89/</strain>
    </source>
</reference>
<dbReference type="GO" id="GO:0000324">
    <property type="term" value="C:fungal-type vacuole"/>
    <property type="evidence" value="ECO:0007669"/>
    <property type="project" value="TreeGrafter"/>
</dbReference>
<keyword evidence="3 5" id="KW-1133">Transmembrane helix</keyword>
<keyword evidence="2 5" id="KW-0812">Transmembrane</keyword>
<feature type="transmembrane region" description="Helical" evidence="5">
    <location>
        <begin position="88"/>
        <end position="106"/>
    </location>
</feature>
<organism evidence="6 7">
    <name type="scientific">Rhizoctonia solani</name>
    <dbReference type="NCBI Taxonomy" id="456999"/>
    <lineage>
        <taxon>Eukaryota</taxon>
        <taxon>Fungi</taxon>
        <taxon>Dikarya</taxon>
        <taxon>Basidiomycota</taxon>
        <taxon>Agaricomycotina</taxon>
        <taxon>Agaricomycetes</taxon>
        <taxon>Cantharellales</taxon>
        <taxon>Ceratobasidiaceae</taxon>
        <taxon>Rhizoctonia</taxon>
    </lineage>
</organism>
<accession>A0A8H3CE29</accession>
<gene>
    <name evidence="6" type="ORF">RDB_LOCUS73570</name>
</gene>
<protein>
    <submittedName>
        <fullName evidence="6">Uncharacterized protein</fullName>
    </submittedName>
</protein>
<proteinExistence type="predicted"/>
<dbReference type="GO" id="GO:0005886">
    <property type="term" value="C:plasma membrane"/>
    <property type="evidence" value="ECO:0007669"/>
    <property type="project" value="TreeGrafter"/>
</dbReference>
<name>A0A8H3CE29_9AGAM</name>
<evidence type="ECO:0000313" key="7">
    <source>
        <dbReference type="Proteomes" id="UP000663850"/>
    </source>
</evidence>
<comment type="caution">
    <text evidence="6">The sequence shown here is derived from an EMBL/GenBank/DDBJ whole genome shotgun (WGS) entry which is preliminary data.</text>
</comment>
<evidence type="ECO:0000256" key="5">
    <source>
        <dbReference type="SAM" id="Phobius"/>
    </source>
</evidence>
<evidence type="ECO:0000313" key="6">
    <source>
        <dbReference type="EMBL" id="CAE6479844.1"/>
    </source>
</evidence>
<dbReference type="EMBL" id="CAJMWZ010003831">
    <property type="protein sequence ID" value="CAE6479844.1"/>
    <property type="molecule type" value="Genomic_DNA"/>
</dbReference>
<keyword evidence="4 5" id="KW-0472">Membrane</keyword>
<evidence type="ECO:0000256" key="3">
    <source>
        <dbReference type="ARBA" id="ARBA00022989"/>
    </source>
</evidence>